<dbReference type="InterPro" id="IPR036852">
    <property type="entry name" value="Peptidase_S8/S53_dom_sf"/>
</dbReference>
<feature type="compositionally biased region" description="Polar residues" evidence="6">
    <location>
        <begin position="265"/>
        <end position="278"/>
    </location>
</feature>
<dbReference type="OrthoDB" id="9790784at2"/>
<feature type="domain" description="Peptidase S8/S53" evidence="7">
    <location>
        <begin position="211"/>
        <end position="278"/>
    </location>
</feature>
<sequence>MLIGRKSEADLDLYLKTLGGSIVDASISYDSDESVTVPSSGTYIIEVHAWSGASAYHLVIGENATTAVASNGYRLSDDFVTDEVLVKLNPVKAGVEPQVDSNLASNLGMVKKAGQAGDIQLYRVQPQKYLQILADSQTFSSKAANMSENIQQKYELLTSIKLLASDPSIDYAEPNRILKPLAEPGDTHYPKQWHYPQIGLPTAWDESYASSAKIAVIDTGVLLSHPDLDGQLTTEGYDFISSTSISADGDGIDNNPDDPGDSESPGISNSSFHGTHVA</sequence>
<protein>
    <recommendedName>
        <fullName evidence="7">Peptidase S8/S53 domain-containing protein</fullName>
    </recommendedName>
</protein>
<dbReference type="EMBL" id="MPRK01000025">
    <property type="protein sequence ID" value="OOZ42594.1"/>
    <property type="molecule type" value="Genomic_DNA"/>
</dbReference>
<accession>A0A1T2LC34</accession>
<keyword evidence="2" id="KW-0645">Protease</keyword>
<evidence type="ECO:0000313" key="9">
    <source>
        <dbReference type="Proteomes" id="UP000190198"/>
    </source>
</evidence>
<dbReference type="GO" id="GO:0004252">
    <property type="term" value="F:serine-type endopeptidase activity"/>
    <property type="evidence" value="ECO:0007669"/>
    <property type="project" value="InterPro"/>
</dbReference>
<dbReference type="Gene3D" id="3.40.50.200">
    <property type="entry name" value="Peptidase S8/S53 domain"/>
    <property type="match status" value="1"/>
</dbReference>
<dbReference type="RefSeq" id="WP_153039621.1">
    <property type="nucleotide sequence ID" value="NZ_MPRK01000025.1"/>
</dbReference>
<evidence type="ECO:0000259" key="7">
    <source>
        <dbReference type="Pfam" id="PF00082"/>
    </source>
</evidence>
<dbReference type="PRINTS" id="PR00723">
    <property type="entry name" value="SUBTILISIN"/>
</dbReference>
<comment type="caution">
    <text evidence="5">Lacks conserved residue(s) required for the propagation of feature annotation.</text>
</comment>
<evidence type="ECO:0000256" key="4">
    <source>
        <dbReference type="ARBA" id="ARBA00022825"/>
    </source>
</evidence>
<comment type="similarity">
    <text evidence="1 5">Belongs to the peptidase S8 family.</text>
</comment>
<dbReference type="SUPFAM" id="SSF52743">
    <property type="entry name" value="Subtilisin-like"/>
    <property type="match status" value="1"/>
</dbReference>
<dbReference type="Proteomes" id="UP000190198">
    <property type="component" value="Unassembled WGS sequence"/>
</dbReference>
<evidence type="ECO:0000256" key="2">
    <source>
        <dbReference type="ARBA" id="ARBA00022670"/>
    </source>
</evidence>
<reference evidence="8 9" key="1">
    <citation type="submission" date="2016-11" db="EMBL/GenBank/DDBJ databases">
        <title>Mixed transmission modes and dynamic genome evolution in an obligate animal-bacterial symbiosis.</title>
        <authorList>
            <person name="Russell S.L."/>
            <person name="Corbett-Detig R.B."/>
            <person name="Cavanaugh C.M."/>
        </authorList>
    </citation>
    <scope>NUCLEOTIDE SEQUENCE [LARGE SCALE GENOMIC DNA]</scope>
    <source>
        <strain evidence="8">Sp-SM6</strain>
    </source>
</reference>
<name>A0A1T2LC34_9GAMM</name>
<keyword evidence="3" id="KW-0378">Hydrolase</keyword>
<dbReference type="Pfam" id="PF00082">
    <property type="entry name" value="Peptidase_S8"/>
    <property type="match status" value="1"/>
</dbReference>
<dbReference type="InterPro" id="IPR000209">
    <property type="entry name" value="Peptidase_S8/S53_dom"/>
</dbReference>
<gene>
    <name evidence="8" type="ORF">BOW52_02505</name>
</gene>
<dbReference type="PROSITE" id="PS51892">
    <property type="entry name" value="SUBTILASE"/>
    <property type="match status" value="1"/>
</dbReference>
<organism evidence="8 9">
    <name type="scientific">Solemya elarraichensis gill symbiont</name>
    <dbReference type="NCBI Taxonomy" id="1918949"/>
    <lineage>
        <taxon>Bacteria</taxon>
        <taxon>Pseudomonadati</taxon>
        <taxon>Pseudomonadota</taxon>
        <taxon>Gammaproteobacteria</taxon>
        <taxon>sulfur-oxidizing symbionts</taxon>
    </lineage>
</organism>
<dbReference type="InterPro" id="IPR023827">
    <property type="entry name" value="Peptidase_S8_Asp-AS"/>
</dbReference>
<keyword evidence="9" id="KW-1185">Reference proteome</keyword>
<dbReference type="GO" id="GO:0006508">
    <property type="term" value="P:proteolysis"/>
    <property type="evidence" value="ECO:0007669"/>
    <property type="project" value="UniProtKB-KW"/>
</dbReference>
<keyword evidence="4" id="KW-0720">Serine protease</keyword>
<evidence type="ECO:0000256" key="3">
    <source>
        <dbReference type="ARBA" id="ARBA00022801"/>
    </source>
</evidence>
<evidence type="ECO:0000256" key="1">
    <source>
        <dbReference type="ARBA" id="ARBA00011073"/>
    </source>
</evidence>
<dbReference type="PANTHER" id="PTHR43806:SF11">
    <property type="entry name" value="CEREVISIN-RELATED"/>
    <property type="match status" value="1"/>
</dbReference>
<dbReference type="InterPro" id="IPR015500">
    <property type="entry name" value="Peptidase_S8_subtilisin-rel"/>
</dbReference>
<dbReference type="AlphaFoldDB" id="A0A1T2LC34"/>
<dbReference type="Gene3D" id="2.60.120.380">
    <property type="match status" value="1"/>
</dbReference>
<dbReference type="PANTHER" id="PTHR43806">
    <property type="entry name" value="PEPTIDASE S8"/>
    <property type="match status" value="1"/>
</dbReference>
<feature type="region of interest" description="Disordered" evidence="6">
    <location>
        <begin position="244"/>
        <end position="278"/>
    </location>
</feature>
<evidence type="ECO:0000313" key="8">
    <source>
        <dbReference type="EMBL" id="OOZ42594.1"/>
    </source>
</evidence>
<dbReference type="InterPro" id="IPR050131">
    <property type="entry name" value="Peptidase_S8_subtilisin-like"/>
</dbReference>
<dbReference type="PROSITE" id="PS00136">
    <property type="entry name" value="SUBTILASE_ASP"/>
    <property type="match status" value="1"/>
</dbReference>
<feature type="non-terminal residue" evidence="8">
    <location>
        <position position="278"/>
    </location>
</feature>
<evidence type="ECO:0000256" key="5">
    <source>
        <dbReference type="PROSITE-ProRule" id="PRU01240"/>
    </source>
</evidence>
<comment type="caution">
    <text evidence="8">The sequence shown here is derived from an EMBL/GenBank/DDBJ whole genome shotgun (WGS) entry which is preliminary data.</text>
</comment>
<evidence type="ECO:0000256" key="6">
    <source>
        <dbReference type="SAM" id="MobiDB-lite"/>
    </source>
</evidence>
<proteinExistence type="inferred from homology"/>